<evidence type="ECO:0000256" key="5">
    <source>
        <dbReference type="SAM" id="SignalP"/>
    </source>
</evidence>
<keyword evidence="7" id="KW-1185">Reference proteome</keyword>
<keyword evidence="2" id="KW-0813">Transport</keyword>
<dbReference type="CDD" id="cd14748">
    <property type="entry name" value="PBP2_UgpB"/>
    <property type="match status" value="1"/>
</dbReference>
<dbReference type="KEGG" id="coh:EAV92_11180"/>
<dbReference type="PANTHER" id="PTHR30061:SF50">
    <property type="entry name" value="MALTOSE_MALTODEXTRIN-BINDING PERIPLASMIC PROTEIN"/>
    <property type="match status" value="1"/>
</dbReference>
<dbReference type="AlphaFoldDB" id="A0A3G3JXU8"/>
<feature type="chain" id="PRO_5039400758" evidence="5">
    <location>
        <begin position="23"/>
        <end position="448"/>
    </location>
</feature>
<gene>
    <name evidence="6" type="ORF">EAV92_11180</name>
</gene>
<dbReference type="GO" id="GO:0055052">
    <property type="term" value="C:ATP-binding cassette (ABC) transporter complex, substrate-binding subunit-containing"/>
    <property type="evidence" value="ECO:0007669"/>
    <property type="project" value="TreeGrafter"/>
</dbReference>
<evidence type="ECO:0000256" key="3">
    <source>
        <dbReference type="ARBA" id="ARBA00022729"/>
    </source>
</evidence>
<dbReference type="GO" id="GO:1901982">
    <property type="term" value="F:maltose binding"/>
    <property type="evidence" value="ECO:0007669"/>
    <property type="project" value="TreeGrafter"/>
</dbReference>
<evidence type="ECO:0000256" key="1">
    <source>
        <dbReference type="ARBA" id="ARBA00008520"/>
    </source>
</evidence>
<feature type="signal peptide" evidence="5">
    <location>
        <begin position="1"/>
        <end position="22"/>
    </location>
</feature>
<evidence type="ECO:0000313" key="6">
    <source>
        <dbReference type="EMBL" id="AYQ73080.1"/>
    </source>
</evidence>
<name>A0A3G3JXU8_9BACL</name>
<protein>
    <submittedName>
        <fullName evidence="6">ABC transporter substrate-binding protein</fullName>
    </submittedName>
</protein>
<dbReference type="Proteomes" id="UP000269097">
    <property type="component" value="Chromosome"/>
</dbReference>
<feature type="region of interest" description="Disordered" evidence="4">
    <location>
        <begin position="26"/>
        <end position="55"/>
    </location>
</feature>
<dbReference type="Gene3D" id="3.40.190.10">
    <property type="entry name" value="Periplasmic binding protein-like II"/>
    <property type="match status" value="1"/>
</dbReference>
<sequence>MKKLKRSGWVAALCTLLLVVTACGGKTDSSSSNPDAKASSSASASASASSDSGNAAPHGKVTITFWNGFGGSDRPVLEGLVKKFNSSQDQVEVKMEIMDWSVLYQKLTTASASGQGPDFIAFGPENIAKYADLGVLAPVDDFYSNNMIDTSLLPQGYDKLIHYKGHFIGMPMNYFAHALYFNKDMAKQAGLDPEKPPTTWDEMADWAVKMTNPKKGQYGMTLPDGWVYIPQLIWANGGDVIDYDTKTSMINKPEAVEAVKYWADLVLNQKVAPAPNTDNLKMFASGKLGMMFDGPWMSPQFKAAKVDYGVALMPAGPKKQVTFGAGLSMHLTSKGAKDENVKNAVYKFAQWWFQKDTQKEWAIKIGFPPIRTDLAGDPEIIQSNPDLKVFMESAQIGQPWLIGIVNSNKITSDVFQKYFDQILLKKADVQSTLDQASADLDKILATER</sequence>
<dbReference type="EMBL" id="CP033433">
    <property type="protein sequence ID" value="AYQ73080.1"/>
    <property type="molecule type" value="Genomic_DNA"/>
</dbReference>
<evidence type="ECO:0000256" key="4">
    <source>
        <dbReference type="SAM" id="MobiDB-lite"/>
    </source>
</evidence>
<dbReference type="SUPFAM" id="SSF53850">
    <property type="entry name" value="Periplasmic binding protein-like II"/>
    <property type="match status" value="1"/>
</dbReference>
<reference evidence="6 7" key="1">
    <citation type="submission" date="2018-10" db="EMBL/GenBank/DDBJ databases">
        <title>Genome Sequence of Cohnella sp.</title>
        <authorList>
            <person name="Srinivasan S."/>
            <person name="Kim M.K."/>
        </authorList>
    </citation>
    <scope>NUCLEOTIDE SEQUENCE [LARGE SCALE GENOMIC DNA]</scope>
    <source>
        <strain evidence="6 7">18JY8-7</strain>
    </source>
</reference>
<proteinExistence type="inferred from homology"/>
<organism evidence="6 7">
    <name type="scientific">Cohnella candidum</name>
    <dbReference type="NCBI Taxonomy" id="2674991"/>
    <lineage>
        <taxon>Bacteria</taxon>
        <taxon>Bacillati</taxon>
        <taxon>Bacillota</taxon>
        <taxon>Bacilli</taxon>
        <taxon>Bacillales</taxon>
        <taxon>Paenibacillaceae</taxon>
        <taxon>Cohnella</taxon>
    </lineage>
</organism>
<dbReference type="InterPro" id="IPR006059">
    <property type="entry name" value="SBP"/>
</dbReference>
<comment type="similarity">
    <text evidence="1">Belongs to the bacterial solute-binding protein 1 family.</text>
</comment>
<dbReference type="GO" id="GO:0015768">
    <property type="term" value="P:maltose transport"/>
    <property type="evidence" value="ECO:0007669"/>
    <property type="project" value="TreeGrafter"/>
</dbReference>
<keyword evidence="3 5" id="KW-0732">Signal</keyword>
<dbReference type="PANTHER" id="PTHR30061">
    <property type="entry name" value="MALTOSE-BINDING PERIPLASMIC PROTEIN"/>
    <property type="match status" value="1"/>
</dbReference>
<dbReference type="PROSITE" id="PS51257">
    <property type="entry name" value="PROKAR_LIPOPROTEIN"/>
    <property type="match status" value="1"/>
</dbReference>
<evidence type="ECO:0000256" key="2">
    <source>
        <dbReference type="ARBA" id="ARBA00022448"/>
    </source>
</evidence>
<dbReference type="RefSeq" id="WP_123041162.1">
    <property type="nucleotide sequence ID" value="NZ_CP033433.1"/>
</dbReference>
<dbReference type="GO" id="GO:0042956">
    <property type="term" value="P:maltodextrin transmembrane transport"/>
    <property type="evidence" value="ECO:0007669"/>
    <property type="project" value="TreeGrafter"/>
</dbReference>
<dbReference type="Pfam" id="PF13416">
    <property type="entry name" value="SBP_bac_8"/>
    <property type="match status" value="1"/>
</dbReference>
<accession>A0A3G3JXU8</accession>
<evidence type="ECO:0000313" key="7">
    <source>
        <dbReference type="Proteomes" id="UP000269097"/>
    </source>
</evidence>